<dbReference type="EMBL" id="GG738856">
    <property type="protein sequence ID" value="EFC47008.1"/>
    <property type="molecule type" value="Genomic_DNA"/>
</dbReference>
<name>D2V899_NAEGR</name>
<dbReference type="GeneID" id="8861186"/>
<gene>
    <name evidence="1" type="ORF">NAEGRDRAFT_65079</name>
</gene>
<accession>D2V899</accession>
<dbReference type="Proteomes" id="UP000006671">
    <property type="component" value="Unassembled WGS sequence"/>
</dbReference>
<proteinExistence type="predicted"/>
<dbReference type="AlphaFoldDB" id="D2V899"/>
<sequence>MRHLTEDLFVGGDGNESVIFRLDIDGLIDKEKSLGYCDNVVEVVSELKGSFYSLISDYYLVTSRANKDGKREDHYVYDWRSGRMVFNLIGFPAGRILSFVAIYKNGYCVAMSSDQTDGGNCKIHLINMMEKKKERIYIQYSIKHSAREGFMCLTTFEATGNRIVMILSEKPHVFKWDLKAGKLREEYVIEDLPFCFTGCMIDKDIAVFQGSNTLVYNLETKQLLKNIPNVVRTDIQHVGLDSLWLVRSNFLNYKSGEIVEMPYKSADYSSLFQYKDKLLVLGHKKFGVVTEVTKVLKEVHSIQEFNKKALAIFSDIRVINQN</sequence>
<dbReference type="VEuPathDB" id="AmoebaDB:NAEGRDRAFT_65079"/>
<evidence type="ECO:0000313" key="1">
    <source>
        <dbReference type="EMBL" id="EFC47008.1"/>
    </source>
</evidence>
<evidence type="ECO:0000313" key="2">
    <source>
        <dbReference type="Proteomes" id="UP000006671"/>
    </source>
</evidence>
<dbReference type="SUPFAM" id="SSF50965">
    <property type="entry name" value="Galactose oxidase, central domain"/>
    <property type="match status" value="1"/>
</dbReference>
<reference evidence="1 2" key="1">
    <citation type="journal article" date="2010" name="Cell">
        <title>The genome of Naegleria gruberi illuminates early eukaryotic versatility.</title>
        <authorList>
            <person name="Fritz-Laylin L.K."/>
            <person name="Prochnik S.E."/>
            <person name="Ginger M.L."/>
            <person name="Dacks J.B."/>
            <person name="Carpenter M.L."/>
            <person name="Field M.C."/>
            <person name="Kuo A."/>
            <person name="Paredez A."/>
            <person name="Chapman J."/>
            <person name="Pham J."/>
            <person name="Shu S."/>
            <person name="Neupane R."/>
            <person name="Cipriano M."/>
            <person name="Mancuso J."/>
            <person name="Tu H."/>
            <person name="Salamov A."/>
            <person name="Lindquist E."/>
            <person name="Shapiro H."/>
            <person name="Lucas S."/>
            <person name="Grigoriev I.V."/>
            <person name="Cande W.Z."/>
            <person name="Fulton C."/>
            <person name="Rokhsar D.S."/>
            <person name="Dawson S.C."/>
        </authorList>
    </citation>
    <scope>NUCLEOTIDE SEQUENCE [LARGE SCALE GENOMIC DNA]</scope>
    <source>
        <strain evidence="1 2">NEG-M</strain>
    </source>
</reference>
<dbReference type="RefSeq" id="XP_002679752.1">
    <property type="nucleotide sequence ID" value="XM_002679706.1"/>
</dbReference>
<dbReference type="InterPro" id="IPR011043">
    <property type="entry name" value="Gal_Oxase/kelch_b-propeller"/>
</dbReference>
<dbReference type="InParanoid" id="D2V899"/>
<dbReference type="KEGG" id="ngr:NAEGRDRAFT_65079"/>
<keyword evidence="2" id="KW-1185">Reference proteome</keyword>
<protein>
    <submittedName>
        <fullName evidence="1">Predicted protein</fullName>
    </submittedName>
</protein>
<organism evidence="2">
    <name type="scientific">Naegleria gruberi</name>
    <name type="common">Amoeba</name>
    <dbReference type="NCBI Taxonomy" id="5762"/>
    <lineage>
        <taxon>Eukaryota</taxon>
        <taxon>Discoba</taxon>
        <taxon>Heterolobosea</taxon>
        <taxon>Tetramitia</taxon>
        <taxon>Eutetramitia</taxon>
        <taxon>Vahlkampfiidae</taxon>
        <taxon>Naegleria</taxon>
    </lineage>
</organism>